<dbReference type="Pfam" id="PF01390">
    <property type="entry name" value="SEA"/>
    <property type="match status" value="1"/>
</dbReference>
<feature type="region of interest" description="Disordered" evidence="1">
    <location>
        <begin position="65"/>
        <end position="90"/>
    </location>
</feature>
<dbReference type="InterPro" id="IPR053311">
    <property type="entry name" value="Mucosal_Integrity_Assoc"/>
</dbReference>
<accession>A0A6P9BYA1</accession>
<evidence type="ECO:0000256" key="2">
    <source>
        <dbReference type="SAM" id="Phobius"/>
    </source>
</evidence>
<feature type="signal peptide" evidence="3">
    <location>
        <begin position="1"/>
        <end position="17"/>
    </location>
</feature>
<dbReference type="GeneID" id="117665050"/>
<keyword evidence="5" id="KW-1185">Reference proteome</keyword>
<dbReference type="PANTHER" id="PTHR37999">
    <property type="entry name" value="MUCIN-17"/>
    <property type="match status" value="1"/>
</dbReference>
<sequence>MKTWALFLFFLVPCVEAELCYNGGTFDGTKCICDEDLYYGPQCEFLVQETLNGTVTTSITSSALSGEISTSPTHPAGTRTTPHPTIPISTTSTAFTTTTSQLCYNGGIFEGTKCICDKDLYYGPKCEFLQDEISVTELSVTITVEARVRVTNREFKKSLEDLNSSYSREIHAQFKKQMKVVYGGVPGYRDVEILRMRNGSIIVEHKIISQVLIWNNEEIIPHIMEIITEAVIHALKNIHTEGECIEPSGPELCFVSLPNSILNANYSLNDTCKNISGVKYAEYYYPHITNGTVRCVSRCFSGIQDSINCFNGVCRVSEIGPHCICDNLDMFWYLNNYCQFPIQKIVLGLSLALAVFFVISIILVICLIEAKHKSKAKRKKSRKSWSDNADCDKMGQRNPVFPE</sequence>
<dbReference type="InterPro" id="IPR036364">
    <property type="entry name" value="SEA_dom_sf"/>
</dbReference>
<dbReference type="PANTHER" id="PTHR37999:SF2">
    <property type="entry name" value="MUCIN-17"/>
    <property type="match status" value="1"/>
</dbReference>
<feature type="region of interest" description="Disordered" evidence="1">
    <location>
        <begin position="375"/>
        <end position="403"/>
    </location>
</feature>
<name>A0A6P9BYA1_PANGU</name>
<evidence type="ECO:0000313" key="6">
    <source>
        <dbReference type="RefSeq" id="XP_034272465.1"/>
    </source>
</evidence>
<reference evidence="6" key="1">
    <citation type="submission" date="2025-08" db="UniProtKB">
        <authorList>
            <consortium name="RefSeq"/>
        </authorList>
    </citation>
    <scope>IDENTIFICATION</scope>
    <source>
        <tissue evidence="6">Blood</tissue>
    </source>
</reference>
<evidence type="ECO:0000256" key="1">
    <source>
        <dbReference type="SAM" id="MobiDB-lite"/>
    </source>
</evidence>
<dbReference type="AlphaFoldDB" id="A0A6P9BYA1"/>
<organism evidence="5 6">
    <name type="scientific">Pantherophis guttatus</name>
    <name type="common">Corn snake</name>
    <name type="synonym">Elaphe guttata</name>
    <dbReference type="NCBI Taxonomy" id="94885"/>
    <lineage>
        <taxon>Eukaryota</taxon>
        <taxon>Metazoa</taxon>
        <taxon>Chordata</taxon>
        <taxon>Craniata</taxon>
        <taxon>Vertebrata</taxon>
        <taxon>Euteleostomi</taxon>
        <taxon>Lepidosauria</taxon>
        <taxon>Squamata</taxon>
        <taxon>Bifurcata</taxon>
        <taxon>Unidentata</taxon>
        <taxon>Episquamata</taxon>
        <taxon>Toxicofera</taxon>
        <taxon>Serpentes</taxon>
        <taxon>Colubroidea</taxon>
        <taxon>Colubridae</taxon>
        <taxon>Colubrinae</taxon>
        <taxon>Pantherophis</taxon>
    </lineage>
</organism>
<keyword evidence="2" id="KW-0812">Transmembrane</keyword>
<dbReference type="Gene3D" id="2.10.25.10">
    <property type="entry name" value="Laminin"/>
    <property type="match status" value="1"/>
</dbReference>
<protein>
    <submittedName>
        <fullName evidence="6">Mucin-17-like</fullName>
    </submittedName>
</protein>
<evidence type="ECO:0000313" key="5">
    <source>
        <dbReference type="Proteomes" id="UP001652622"/>
    </source>
</evidence>
<dbReference type="KEGG" id="pgut:117665050"/>
<dbReference type="OMA" id="QGETCEW"/>
<dbReference type="SUPFAM" id="SSF82671">
    <property type="entry name" value="SEA domain"/>
    <property type="match status" value="1"/>
</dbReference>
<dbReference type="PROSITE" id="PS50024">
    <property type="entry name" value="SEA"/>
    <property type="match status" value="1"/>
</dbReference>
<feature type="transmembrane region" description="Helical" evidence="2">
    <location>
        <begin position="345"/>
        <end position="370"/>
    </location>
</feature>
<evidence type="ECO:0000256" key="3">
    <source>
        <dbReference type="SAM" id="SignalP"/>
    </source>
</evidence>
<feature type="domain" description="SEA" evidence="4">
    <location>
        <begin position="140"/>
        <end position="250"/>
    </location>
</feature>
<feature type="chain" id="PRO_5027877789" evidence="3">
    <location>
        <begin position="18"/>
        <end position="403"/>
    </location>
</feature>
<dbReference type="Proteomes" id="UP001652622">
    <property type="component" value="Unplaced"/>
</dbReference>
<gene>
    <name evidence="6" type="primary">LOC117665050</name>
</gene>
<dbReference type="InterPro" id="IPR000082">
    <property type="entry name" value="SEA_dom"/>
</dbReference>
<proteinExistence type="predicted"/>
<keyword evidence="2" id="KW-0472">Membrane</keyword>
<dbReference type="InParanoid" id="A0A6P9BYA1"/>
<evidence type="ECO:0000259" key="4">
    <source>
        <dbReference type="PROSITE" id="PS50024"/>
    </source>
</evidence>
<keyword evidence="3" id="KW-0732">Signal</keyword>
<dbReference type="RefSeq" id="XP_034272465.1">
    <property type="nucleotide sequence ID" value="XM_034416574.2"/>
</dbReference>
<keyword evidence="2" id="KW-1133">Transmembrane helix</keyword>
<feature type="compositionally biased region" description="Low complexity" evidence="1">
    <location>
        <begin position="78"/>
        <end position="90"/>
    </location>
</feature>